<evidence type="ECO:0000313" key="2">
    <source>
        <dbReference type="EMBL" id="CAB4922760.1"/>
    </source>
</evidence>
<proteinExistence type="predicted"/>
<sequence length="391" mass="41367">MLAAAAALLAWSSTATGDYTVELQPAVEALLQGDVGEFLARAPIYGPSVLPRAPFLFTANAAGAGTIGVYLAGVFACLLVVALLAWVVDARLCALGREPLVRAAVVIAVLLAPWLLRAGALGHPEEAMTGALCAIAVLAALDGRVTWAGLALGAAVAFKPWALLAAGPVLCAARNGRARLLVWALGVCVVLELPFLLERPGGARSTAEAAAKTPNIFHPHQLFWLLHEHVTSARTGATGDRGPQLLRDWAHPLIVATGIPATLAFAWRLRARAVSRVDALALLAFLLLLRSVLDPWNTIYYAIPAVLALAIWEGLTKEGLPWRALLVSGLGYLSFRVAPNHLSDDWQSATYLIWMVPAVVVLGLEAFGLRRWGDRQATSSATAERTADAST</sequence>
<keyword evidence="1" id="KW-1133">Transmembrane helix</keyword>
<dbReference type="AlphaFoldDB" id="A0A6J7HY26"/>
<reference evidence="2" key="1">
    <citation type="submission" date="2020-05" db="EMBL/GenBank/DDBJ databases">
        <authorList>
            <person name="Chiriac C."/>
            <person name="Salcher M."/>
            <person name="Ghai R."/>
            <person name="Kavagutti S V."/>
        </authorList>
    </citation>
    <scope>NUCLEOTIDE SEQUENCE</scope>
</reference>
<feature type="transmembrane region" description="Helical" evidence="1">
    <location>
        <begin position="274"/>
        <end position="293"/>
    </location>
</feature>
<keyword evidence="1" id="KW-0472">Membrane</keyword>
<accession>A0A6J7HY26</accession>
<feature type="transmembrane region" description="Helical" evidence="1">
    <location>
        <begin position="180"/>
        <end position="197"/>
    </location>
</feature>
<protein>
    <submittedName>
        <fullName evidence="2">Unannotated protein</fullName>
    </submittedName>
</protein>
<gene>
    <name evidence="2" type="ORF">UFOPK3674_00642</name>
</gene>
<feature type="transmembrane region" description="Helical" evidence="1">
    <location>
        <begin position="67"/>
        <end position="88"/>
    </location>
</feature>
<feature type="transmembrane region" description="Helical" evidence="1">
    <location>
        <begin position="351"/>
        <end position="369"/>
    </location>
</feature>
<dbReference type="EMBL" id="CAFBMX010000003">
    <property type="protein sequence ID" value="CAB4922760.1"/>
    <property type="molecule type" value="Genomic_DNA"/>
</dbReference>
<feature type="transmembrane region" description="Helical" evidence="1">
    <location>
        <begin position="100"/>
        <end position="116"/>
    </location>
</feature>
<evidence type="ECO:0000256" key="1">
    <source>
        <dbReference type="SAM" id="Phobius"/>
    </source>
</evidence>
<organism evidence="2">
    <name type="scientific">freshwater metagenome</name>
    <dbReference type="NCBI Taxonomy" id="449393"/>
    <lineage>
        <taxon>unclassified sequences</taxon>
        <taxon>metagenomes</taxon>
        <taxon>ecological metagenomes</taxon>
    </lineage>
</organism>
<feature type="transmembrane region" description="Helical" evidence="1">
    <location>
        <begin position="147"/>
        <end position="173"/>
    </location>
</feature>
<keyword evidence="1" id="KW-0812">Transmembrane</keyword>
<name>A0A6J7HY26_9ZZZZ</name>
<feature type="transmembrane region" description="Helical" evidence="1">
    <location>
        <begin position="249"/>
        <end position="267"/>
    </location>
</feature>